<feature type="transmembrane region" description="Helical" evidence="2">
    <location>
        <begin position="271"/>
        <end position="288"/>
    </location>
</feature>
<name>A0A8S1K992_PARPR</name>
<feature type="compositionally biased region" description="Acidic residues" evidence="1">
    <location>
        <begin position="1252"/>
        <end position="1262"/>
    </location>
</feature>
<evidence type="ECO:0000259" key="3">
    <source>
        <dbReference type="PROSITE" id="PS50112"/>
    </source>
</evidence>
<gene>
    <name evidence="4" type="ORF">PPRIM_AZ9-3.1.T0180328</name>
</gene>
<dbReference type="EMBL" id="CAJJDM010000014">
    <property type="protein sequence ID" value="CAD8051779.1"/>
    <property type="molecule type" value="Genomic_DNA"/>
</dbReference>
<organism evidence="4 5">
    <name type="scientific">Paramecium primaurelia</name>
    <dbReference type="NCBI Taxonomy" id="5886"/>
    <lineage>
        <taxon>Eukaryota</taxon>
        <taxon>Sar</taxon>
        <taxon>Alveolata</taxon>
        <taxon>Ciliophora</taxon>
        <taxon>Intramacronucleata</taxon>
        <taxon>Oligohymenophorea</taxon>
        <taxon>Peniculida</taxon>
        <taxon>Parameciidae</taxon>
        <taxon>Paramecium</taxon>
    </lineage>
</organism>
<dbReference type="InterPro" id="IPR057352">
    <property type="entry name" value="TPR_TmcB/C"/>
</dbReference>
<dbReference type="PROSITE" id="PS50112">
    <property type="entry name" value="PAS"/>
    <property type="match status" value="1"/>
</dbReference>
<feature type="transmembrane region" description="Helical" evidence="2">
    <location>
        <begin position="181"/>
        <end position="205"/>
    </location>
</feature>
<evidence type="ECO:0000313" key="4">
    <source>
        <dbReference type="EMBL" id="CAD8051779.1"/>
    </source>
</evidence>
<feature type="transmembrane region" description="Helical" evidence="2">
    <location>
        <begin position="1520"/>
        <end position="1541"/>
    </location>
</feature>
<feature type="transmembrane region" description="Helical" evidence="2">
    <location>
        <begin position="61"/>
        <end position="84"/>
    </location>
</feature>
<evidence type="ECO:0000256" key="2">
    <source>
        <dbReference type="SAM" id="Phobius"/>
    </source>
</evidence>
<keyword evidence="2" id="KW-1133">Transmembrane helix</keyword>
<feature type="transmembrane region" description="Helical" evidence="2">
    <location>
        <begin position="308"/>
        <end position="325"/>
    </location>
</feature>
<dbReference type="PANTHER" id="PTHR31600:SF2">
    <property type="entry name" value="GAMETE ENRICHED GENE 10 PROTEIN-RELATED"/>
    <property type="match status" value="1"/>
</dbReference>
<protein>
    <recommendedName>
        <fullName evidence="3">PAS domain-containing protein</fullName>
    </recommendedName>
</protein>
<dbReference type="PANTHER" id="PTHR31600">
    <property type="entry name" value="TINY MACROCYSTS PROTEIN B-RELATED"/>
    <property type="match status" value="1"/>
</dbReference>
<feature type="transmembrane region" description="Helical" evidence="2">
    <location>
        <begin position="247"/>
        <end position="264"/>
    </location>
</feature>
<dbReference type="InterPro" id="IPR000014">
    <property type="entry name" value="PAS"/>
</dbReference>
<feature type="compositionally biased region" description="Basic and acidic residues" evidence="1">
    <location>
        <begin position="1267"/>
        <end position="1280"/>
    </location>
</feature>
<dbReference type="CDD" id="cd00130">
    <property type="entry name" value="PAS"/>
    <property type="match status" value="1"/>
</dbReference>
<keyword evidence="2" id="KW-0812">Transmembrane</keyword>
<dbReference type="NCBIfam" id="TIGR00229">
    <property type="entry name" value="sensory_box"/>
    <property type="match status" value="1"/>
</dbReference>
<evidence type="ECO:0000313" key="5">
    <source>
        <dbReference type="Proteomes" id="UP000688137"/>
    </source>
</evidence>
<dbReference type="InterPro" id="IPR052994">
    <property type="entry name" value="Tiny_macrocysts_regulators"/>
</dbReference>
<accession>A0A8S1K992</accession>
<dbReference type="OMA" id="RENIMFL"/>
<feature type="transmembrane region" description="Helical" evidence="2">
    <location>
        <begin position="1305"/>
        <end position="1327"/>
    </location>
</feature>
<reference evidence="4" key="1">
    <citation type="submission" date="2021-01" db="EMBL/GenBank/DDBJ databases">
        <authorList>
            <consortium name="Genoscope - CEA"/>
            <person name="William W."/>
        </authorList>
    </citation>
    <scope>NUCLEOTIDE SEQUENCE</scope>
</reference>
<feature type="domain" description="PAS" evidence="3">
    <location>
        <begin position="619"/>
        <end position="671"/>
    </location>
</feature>
<evidence type="ECO:0000256" key="1">
    <source>
        <dbReference type="SAM" id="MobiDB-lite"/>
    </source>
</evidence>
<proteinExistence type="predicted"/>
<feature type="transmembrane region" description="Helical" evidence="2">
    <location>
        <begin position="90"/>
        <end position="113"/>
    </location>
</feature>
<sequence length="1589" mass="187638">MDDEDKGFDNFLRKIKFAIFDVLAILDQGEEDSESLLLFYLQTVADYVQIHSFPFNQKIDYIWKASSFLEIVFTAFNILSIGSYLPTINYLTFILSVYFLLLIIFLMVLDIIYVSYSFSRQRFRWMWPVHVLRSGVSIVVTLFFLPITETLISLITCETNADGQYALTQFPTVLCWSGWHIFHAILASLFNLIFTIICSIVAYAFFEPKMKTKNRTSRQDSNGEVVFILNKVICQVLYSFLGPQDSWILIIVTFLLSLWLFKVYNIDDPYYDWEVGLFYNVISTYYLWTNSWLLICKILENTSFNGGLIAWLLGIPFIVSIMASSRKSKIDMLIRQSNKFKSGEEINSHIRYVLQLIQNQEKDKNSYMLLIGYIEKHKETCNPDECQLKEKNNKKISQNNFEAIISGLLAELDKLFQQGLEKFPQSTQLRISYAFFLIERLNNKKKAHQQFLEAQKFGRPAFDQEFIIYKNSKAMNSNQEKKEQNNDVISMIEFENNMTICEDMMKLSANLHKEFWIELKEDQPDLRKLNALGQRINKTTNMINESYVKMQKINPNIFQTIRVYGLFLIFVTNDKLKGRQFLRLAKQVQQSLAQVEDEESFSLENNLKPAISVSMIKHGVIVGMNQLVVNHLGYSKQELIGKSINQLMPKMYGEQHNAYLQQYLENVKNNHIDSDYINYDQINYFKHKNGYIAPMKYKVMLNLEYLQYFVTFESNLEQQNLIHFIVDDDTKIYELSTGAINIFGLDNKAVLNRDIKLNDLIPDIMHKDKYDIHFRSNIKNEERLHYLRCSLKFIQIRIAADVDENQQQQQQYYQITFQNIDKTEAMQSNKKSINRQSIDILKLNPTFQIYSAHQSSSFMYATQTNQQNLDTNLVYSMMANFQQGPRPEEIEQINNYLIREEKQTITIEQTIGIDDVIKTRRLINGQIVPIDEEFEEQILKELEEQEQDDSIFKNRNDFQINNREYKNFSKQKQQSTIVNALNTNHKHKQITKLKQYTLFYLIYFMGFAIYQFSDKQSFYEIQTESLTTMHYCYQINFELLRLFTRSIDHILVLKNFTNYTSQEIVLDINKTVINLNDITLKSVKYDIFNDLLMTDEIDFITVQSNWVPIIRKTRFDQAIVLMETYALIWISKNSSTLNDIEIINILTNFHPTMTQKLVDINSLLYENGYDKVKGLQTSQIIQIILTLIISTFIIIRVIIFMIQVKQQRENIMFLFLAIPDSHLSNFQKNCEQFLKQFVSIKELIAQTYDLEASSDEEQENEINDQVQEAKKQQEDDFANEHNRKQAQKYKKVLQKYQSNILKGQLNLVLSVILIGWIILGNSLFQFFDLVNQQSFLKLIWPQNYLYQQFTMNYIDHLNLYTLMLLNSSIEANGENIKVTANNHLSVFKNNQENLREFSVQVFDQFEEFTDLYNTIQYFMICDPIKDIIGEEEYNKCSTYINTTNLLGIIAIEQYMYQFFERRQRPYLNLQEEILDSPQLNESLLFEINYCLFNYIGYAIDYMIEQENIMIENVFQSSVNLSLLLTIIYVIVMFFFYVLVALRYFNQINKETNQTIQMLNMIPIEVIKQNKNLREFVIGLIKMMDEQQYK</sequence>
<keyword evidence="5" id="KW-1185">Reference proteome</keyword>
<dbReference type="Pfam" id="PF25474">
    <property type="entry name" value="TPR_TmcB"/>
    <property type="match status" value="1"/>
</dbReference>
<feature type="transmembrane region" description="Helical" evidence="2">
    <location>
        <begin position="1180"/>
        <end position="1202"/>
    </location>
</feature>
<keyword evidence="2" id="KW-0472">Membrane</keyword>
<comment type="caution">
    <text evidence="4">The sequence shown here is derived from an EMBL/GenBank/DDBJ whole genome shotgun (WGS) entry which is preliminary data.</text>
</comment>
<dbReference type="SMART" id="SM00091">
    <property type="entry name" value="PAS"/>
    <property type="match status" value="2"/>
</dbReference>
<feature type="region of interest" description="Disordered" evidence="1">
    <location>
        <begin position="1252"/>
        <end position="1280"/>
    </location>
</feature>
<dbReference type="Proteomes" id="UP000688137">
    <property type="component" value="Unassembled WGS sequence"/>
</dbReference>